<evidence type="ECO:0000313" key="2">
    <source>
        <dbReference type="Proteomes" id="UP001359559"/>
    </source>
</evidence>
<proteinExistence type="predicted"/>
<evidence type="ECO:0000313" key="1">
    <source>
        <dbReference type="EMBL" id="KAK7300564.1"/>
    </source>
</evidence>
<name>A0AAN9JNK3_CLITE</name>
<accession>A0AAN9JNK3</accession>
<dbReference type="Proteomes" id="UP001359559">
    <property type="component" value="Unassembled WGS sequence"/>
</dbReference>
<reference evidence="1 2" key="1">
    <citation type="submission" date="2024-01" db="EMBL/GenBank/DDBJ databases">
        <title>The genomes of 5 underutilized Papilionoideae crops provide insights into root nodulation and disease resistance.</title>
        <authorList>
            <person name="Yuan L."/>
        </authorList>
    </citation>
    <scope>NUCLEOTIDE SEQUENCE [LARGE SCALE GENOMIC DNA]</scope>
    <source>
        <strain evidence="1">LY-2023</strain>
        <tissue evidence="1">Leaf</tissue>
    </source>
</reference>
<gene>
    <name evidence="1" type="ORF">RJT34_11411</name>
</gene>
<dbReference type="AlphaFoldDB" id="A0AAN9JNK3"/>
<keyword evidence="2" id="KW-1185">Reference proteome</keyword>
<organism evidence="1 2">
    <name type="scientific">Clitoria ternatea</name>
    <name type="common">Butterfly pea</name>
    <dbReference type="NCBI Taxonomy" id="43366"/>
    <lineage>
        <taxon>Eukaryota</taxon>
        <taxon>Viridiplantae</taxon>
        <taxon>Streptophyta</taxon>
        <taxon>Embryophyta</taxon>
        <taxon>Tracheophyta</taxon>
        <taxon>Spermatophyta</taxon>
        <taxon>Magnoliopsida</taxon>
        <taxon>eudicotyledons</taxon>
        <taxon>Gunneridae</taxon>
        <taxon>Pentapetalae</taxon>
        <taxon>rosids</taxon>
        <taxon>fabids</taxon>
        <taxon>Fabales</taxon>
        <taxon>Fabaceae</taxon>
        <taxon>Papilionoideae</taxon>
        <taxon>50 kb inversion clade</taxon>
        <taxon>NPAAA clade</taxon>
        <taxon>indigoferoid/millettioid clade</taxon>
        <taxon>Phaseoleae</taxon>
        <taxon>Clitoria</taxon>
    </lineage>
</organism>
<comment type="caution">
    <text evidence="1">The sequence shown here is derived from an EMBL/GenBank/DDBJ whole genome shotgun (WGS) entry which is preliminary data.</text>
</comment>
<sequence length="81" mass="9473">MVFKCEFHRSSPDPSYYAFLFFLLIRNFEYFKQRQMSIIQKISITEFLPDAHRKMALTEQVVKRNGVSIHSSIAGRLGSTI</sequence>
<protein>
    <submittedName>
        <fullName evidence="1">Uncharacterized protein</fullName>
    </submittedName>
</protein>
<dbReference type="EMBL" id="JAYKXN010000003">
    <property type="protein sequence ID" value="KAK7300564.1"/>
    <property type="molecule type" value="Genomic_DNA"/>
</dbReference>